<protein>
    <submittedName>
        <fullName evidence="2">Uncharacterized protein</fullName>
    </submittedName>
</protein>
<feature type="transmembrane region" description="Helical" evidence="1">
    <location>
        <begin position="117"/>
        <end position="136"/>
    </location>
</feature>
<dbReference type="AlphaFoldDB" id="A0A8X6UD88"/>
<name>A0A8X6UD88_NEPPI</name>
<keyword evidence="1" id="KW-0472">Membrane</keyword>
<evidence type="ECO:0000313" key="3">
    <source>
        <dbReference type="Proteomes" id="UP000887013"/>
    </source>
</evidence>
<keyword evidence="1" id="KW-0812">Transmembrane</keyword>
<accession>A0A8X6UD88</accession>
<sequence length="152" mass="17486">MYIKKKEKHSEQELGNDEILAIKMCNVNSLMNSVDLEILVHSSIQMKLLELKLESQDVLRKREIIHPLSQPILPNKWSFTSSLIELSHYKNCSVETQVFLSIHCVKNILLQKREKQGAIFSLIVLMMTFKITSSFIHTFDPLSLPAGGEQYL</sequence>
<comment type="caution">
    <text evidence="2">The sequence shown here is derived from an EMBL/GenBank/DDBJ whole genome shotgun (WGS) entry which is preliminary data.</text>
</comment>
<dbReference type="Proteomes" id="UP000887013">
    <property type="component" value="Unassembled WGS sequence"/>
</dbReference>
<gene>
    <name evidence="2" type="ORF">NPIL_402781</name>
</gene>
<keyword evidence="3" id="KW-1185">Reference proteome</keyword>
<reference evidence="2" key="1">
    <citation type="submission" date="2020-08" db="EMBL/GenBank/DDBJ databases">
        <title>Multicomponent nature underlies the extraordinary mechanical properties of spider dragline silk.</title>
        <authorList>
            <person name="Kono N."/>
            <person name="Nakamura H."/>
            <person name="Mori M."/>
            <person name="Yoshida Y."/>
            <person name="Ohtoshi R."/>
            <person name="Malay A.D."/>
            <person name="Moran D.A.P."/>
            <person name="Tomita M."/>
            <person name="Numata K."/>
            <person name="Arakawa K."/>
        </authorList>
    </citation>
    <scope>NUCLEOTIDE SEQUENCE</scope>
</reference>
<keyword evidence="1" id="KW-1133">Transmembrane helix</keyword>
<organism evidence="2 3">
    <name type="scientific">Nephila pilipes</name>
    <name type="common">Giant wood spider</name>
    <name type="synonym">Nephila maculata</name>
    <dbReference type="NCBI Taxonomy" id="299642"/>
    <lineage>
        <taxon>Eukaryota</taxon>
        <taxon>Metazoa</taxon>
        <taxon>Ecdysozoa</taxon>
        <taxon>Arthropoda</taxon>
        <taxon>Chelicerata</taxon>
        <taxon>Arachnida</taxon>
        <taxon>Araneae</taxon>
        <taxon>Araneomorphae</taxon>
        <taxon>Entelegynae</taxon>
        <taxon>Araneoidea</taxon>
        <taxon>Nephilidae</taxon>
        <taxon>Nephila</taxon>
    </lineage>
</organism>
<evidence type="ECO:0000313" key="2">
    <source>
        <dbReference type="EMBL" id="GFU05712.1"/>
    </source>
</evidence>
<dbReference type="EMBL" id="BMAW01077317">
    <property type="protein sequence ID" value="GFU05712.1"/>
    <property type="molecule type" value="Genomic_DNA"/>
</dbReference>
<evidence type="ECO:0000256" key="1">
    <source>
        <dbReference type="SAM" id="Phobius"/>
    </source>
</evidence>
<proteinExistence type="predicted"/>